<dbReference type="Gene3D" id="1.10.10.10">
    <property type="entry name" value="Winged helix-like DNA-binding domain superfamily/Winged helix DNA-binding domain"/>
    <property type="match status" value="1"/>
</dbReference>
<evidence type="ECO:0000259" key="1">
    <source>
        <dbReference type="Pfam" id="PF07848"/>
    </source>
</evidence>
<reference evidence="4 5" key="1">
    <citation type="journal article" date="2019" name="Nat. Commun.">
        <title>The antimicrobial potential of Streptomyces from insect microbiomes.</title>
        <authorList>
            <person name="Chevrette M.G."/>
            <person name="Carlson C.M."/>
            <person name="Ortega H.E."/>
            <person name="Thomas C."/>
            <person name="Ananiev G.E."/>
            <person name="Barns K.J."/>
            <person name="Book A.J."/>
            <person name="Cagnazzo J."/>
            <person name="Carlos C."/>
            <person name="Flanigan W."/>
            <person name="Grubbs K.J."/>
            <person name="Horn H.A."/>
            <person name="Hoffmann F.M."/>
            <person name="Klassen J.L."/>
            <person name="Knack J.J."/>
            <person name="Lewin G.R."/>
            <person name="McDonald B.R."/>
            <person name="Muller L."/>
            <person name="Melo W.G.P."/>
            <person name="Pinto-Tomas A.A."/>
            <person name="Schmitz A."/>
            <person name="Wendt-Pienkowski E."/>
            <person name="Wildman S."/>
            <person name="Zhao M."/>
            <person name="Zhang F."/>
            <person name="Bugni T.S."/>
            <person name="Andes D.R."/>
            <person name="Pupo M.T."/>
            <person name="Currie C.R."/>
        </authorList>
    </citation>
    <scope>NUCLEOTIDE SEQUENCE [LARGE SCALE GENOMIC DNA]</scope>
    <source>
        <strain evidence="4 5">SID5840</strain>
    </source>
</reference>
<dbReference type="Gene3D" id="3.30.70.2650">
    <property type="match status" value="1"/>
</dbReference>
<evidence type="ECO:0000259" key="2">
    <source>
        <dbReference type="Pfam" id="PF08223"/>
    </source>
</evidence>
<organism evidence="4 5">
    <name type="scientific">Nocardiopsis alba</name>
    <dbReference type="NCBI Taxonomy" id="53437"/>
    <lineage>
        <taxon>Bacteria</taxon>
        <taxon>Bacillati</taxon>
        <taxon>Actinomycetota</taxon>
        <taxon>Actinomycetes</taxon>
        <taxon>Streptosporangiales</taxon>
        <taxon>Nocardiopsidaceae</taxon>
        <taxon>Nocardiopsis</taxon>
    </lineage>
</organism>
<dbReference type="Proteomes" id="UP000467124">
    <property type="component" value="Unassembled WGS sequence"/>
</dbReference>
<dbReference type="InterPro" id="IPR012906">
    <property type="entry name" value="PaaX-like_N"/>
</dbReference>
<name>A0A7K2INN3_9ACTN</name>
<dbReference type="Gene3D" id="1.20.58.1460">
    <property type="match status" value="1"/>
</dbReference>
<sequence>MIPNSEREEAVSGSSDTDRVLRGPRSLIVSFFGTYARDVGGWVGVADLIALMADLDVDGPSVRSAVSRLKRRGLLVSERLGGAAGYRLSEEGRRILAEGDRRIFGHRVARVEDGWVLVVFSVPESERSRRHALRSRLSRSGFGTTAAGVWVAPAHATDQARATLRELDMEGYAELFHADHLGFRDLSEAVARWWDLPALQAMHEGFLTEHEPVLTAWRRRSLRGEEGPRRRRAAFADHLRAVDSWRRSPFLDPGLPPELLPDDWAGGRAARVFSDLHTLLRAPALDHVRSTLTP</sequence>
<dbReference type="PIRSF" id="PIRSF020623">
    <property type="entry name" value="PaaX"/>
    <property type="match status" value="1"/>
</dbReference>
<dbReference type="EMBL" id="WWHY01000001">
    <property type="protein sequence ID" value="MYR31579.1"/>
    <property type="molecule type" value="Genomic_DNA"/>
</dbReference>
<comment type="caution">
    <text evidence="4">The sequence shown here is derived from an EMBL/GenBank/DDBJ whole genome shotgun (WGS) entry which is preliminary data.</text>
</comment>
<feature type="domain" description="Transcriptional repressor PaaX-like N-terminal" evidence="1">
    <location>
        <begin position="24"/>
        <end position="92"/>
    </location>
</feature>
<dbReference type="Pfam" id="PF07848">
    <property type="entry name" value="PaaX"/>
    <property type="match status" value="1"/>
</dbReference>
<dbReference type="PANTHER" id="PTHR30319">
    <property type="entry name" value="PHENYLACETIC ACID REGULATOR-RELATED TRANSCRIPTIONAL REPRESSOR"/>
    <property type="match status" value="1"/>
</dbReference>
<evidence type="ECO:0000313" key="4">
    <source>
        <dbReference type="EMBL" id="MYR31579.1"/>
    </source>
</evidence>
<dbReference type="Pfam" id="PF20803">
    <property type="entry name" value="PaaX_M"/>
    <property type="match status" value="1"/>
</dbReference>
<feature type="domain" description="Transcriptional repressor PaaX-like C-terminal" evidence="2">
    <location>
        <begin position="194"/>
        <end position="289"/>
    </location>
</feature>
<dbReference type="InterPro" id="IPR036388">
    <property type="entry name" value="WH-like_DNA-bd_sf"/>
</dbReference>
<dbReference type="InterPro" id="IPR011965">
    <property type="entry name" value="PaaX_trns_reg"/>
</dbReference>
<evidence type="ECO:0000313" key="5">
    <source>
        <dbReference type="Proteomes" id="UP000467124"/>
    </source>
</evidence>
<proteinExistence type="predicted"/>
<dbReference type="PANTHER" id="PTHR30319:SF1">
    <property type="entry name" value="TRANSCRIPTIONAL REPRESSOR PAAX"/>
    <property type="match status" value="1"/>
</dbReference>
<dbReference type="RefSeq" id="WP_161110350.1">
    <property type="nucleotide sequence ID" value="NZ_JBHYPC010000002.1"/>
</dbReference>
<protein>
    <recommendedName>
        <fullName evidence="6">PaaX family transcriptional regulator</fullName>
    </recommendedName>
</protein>
<dbReference type="InterPro" id="IPR013225">
    <property type="entry name" value="PaaX_C"/>
</dbReference>
<accession>A0A7K2INN3</accession>
<dbReference type="InterPro" id="IPR048846">
    <property type="entry name" value="PaaX-like_central"/>
</dbReference>
<feature type="domain" description="Transcriptional repressor PaaX-like central Cas2-like" evidence="3">
    <location>
        <begin position="111"/>
        <end position="189"/>
    </location>
</feature>
<evidence type="ECO:0000259" key="3">
    <source>
        <dbReference type="Pfam" id="PF20803"/>
    </source>
</evidence>
<dbReference type="GO" id="GO:0006351">
    <property type="term" value="P:DNA-templated transcription"/>
    <property type="evidence" value="ECO:0007669"/>
    <property type="project" value="InterPro"/>
</dbReference>
<evidence type="ECO:0008006" key="6">
    <source>
        <dbReference type="Google" id="ProtNLM"/>
    </source>
</evidence>
<dbReference type="AlphaFoldDB" id="A0A7K2INN3"/>
<dbReference type="Pfam" id="PF08223">
    <property type="entry name" value="PaaX_C"/>
    <property type="match status" value="1"/>
</dbReference>
<gene>
    <name evidence="4" type="ORF">GTW20_04670</name>
</gene>